<organism evidence="3 4">
    <name type="scientific">Nannochloropsis salina CCMP1776</name>
    <dbReference type="NCBI Taxonomy" id="1027361"/>
    <lineage>
        <taxon>Eukaryota</taxon>
        <taxon>Sar</taxon>
        <taxon>Stramenopiles</taxon>
        <taxon>Ochrophyta</taxon>
        <taxon>Eustigmatophyceae</taxon>
        <taxon>Eustigmatales</taxon>
        <taxon>Monodopsidaceae</taxon>
        <taxon>Microchloropsis</taxon>
        <taxon>Microchloropsis salina</taxon>
    </lineage>
</organism>
<reference evidence="3 4" key="1">
    <citation type="submission" date="2019-01" db="EMBL/GenBank/DDBJ databases">
        <title>Nuclear Genome Assembly of the Microalgal Biofuel strain Nannochloropsis salina CCMP1776.</title>
        <authorList>
            <person name="Hovde B."/>
        </authorList>
    </citation>
    <scope>NUCLEOTIDE SEQUENCE [LARGE SCALE GENOMIC DNA]</scope>
    <source>
        <strain evidence="3 4">CCMP1776</strain>
    </source>
</reference>
<feature type="region of interest" description="Disordered" evidence="2">
    <location>
        <begin position="278"/>
        <end position="316"/>
    </location>
</feature>
<keyword evidence="1" id="KW-0175">Coiled coil</keyword>
<feature type="compositionally biased region" description="Pro residues" evidence="2">
    <location>
        <begin position="73"/>
        <end position="86"/>
    </location>
</feature>
<feature type="coiled-coil region" evidence="1">
    <location>
        <begin position="21"/>
        <end position="48"/>
    </location>
</feature>
<feature type="region of interest" description="Disordered" evidence="2">
    <location>
        <begin position="241"/>
        <end position="264"/>
    </location>
</feature>
<evidence type="ECO:0000313" key="3">
    <source>
        <dbReference type="EMBL" id="TFJ86416.1"/>
    </source>
</evidence>
<dbReference type="PANTHER" id="PTHR35106:SF1">
    <property type="entry name" value="CHORD DOMAIN-CONTAINING PROTEIN"/>
    <property type="match status" value="1"/>
</dbReference>
<dbReference type="EMBL" id="SDOX01000008">
    <property type="protein sequence ID" value="TFJ86416.1"/>
    <property type="molecule type" value="Genomic_DNA"/>
</dbReference>
<name>A0A4D9D4X0_9STRA</name>
<dbReference type="PANTHER" id="PTHR35106">
    <property type="entry name" value="BNAA07G25190D PROTEIN"/>
    <property type="match status" value="1"/>
</dbReference>
<feature type="region of interest" description="Disordered" evidence="2">
    <location>
        <begin position="344"/>
        <end position="366"/>
    </location>
</feature>
<dbReference type="AlphaFoldDB" id="A0A4D9D4X0"/>
<feature type="compositionally biased region" description="Low complexity" evidence="2">
    <location>
        <begin position="113"/>
        <end position="140"/>
    </location>
</feature>
<comment type="caution">
    <text evidence="3">The sequence shown here is derived from an EMBL/GenBank/DDBJ whole genome shotgun (WGS) entry which is preliminary data.</text>
</comment>
<sequence length="594" mass="64797">MVLQDRVQTLLAQKHHAHTLLQHVTARLAEVLRDNNRLHEEVRALNRLQEHCAKMWNGAERELVALRKQTPPCRDPPLPASPPTPVSPSSSGKKPLHLAVLPPGSASCPVPVPSITSRPSSPSSSPYSSLTSAAATTETVLPTPPRKDKHRITRKGVETPGRIVEEEVSPLRRRWEGREEEGEGKMPDEEVPSLMRVDKTAAKEEDVVRYLLERSMMAQKQAVVEQEDNRAGVWAFLSGKGGDRLGVEGREDEGGKESGTEEEGRALVLSCAQIPAPVSTAGSVRTPPSSLPSHPPPNPLSPSLSRTRPKKERRAATQKIRKLLARMQVLIQELQALVLHMKDGEEGERRKKETTKKSHQRGRTAIDNKGRINLADKDKIRADASEMLTPSPELAPPAPMPSETPRSSMTICLLSRLSLLLMMFPAFDVDALDASLPLGFFRLPFHAVTTTATPSVSSPFRLLSLTLVTPPSSSSSSFVSDFSPFLPPIALHSTPPSTPSTSSPPALSASTALPSEADRTCRLCLRPYLPSRNHDTACRYHPSAYIGNERSKFCGTRSGGNERGLARFWDCCGEESITAPGCQPCPHESYDEGG</sequence>
<keyword evidence="4" id="KW-1185">Reference proteome</keyword>
<feature type="compositionally biased region" description="Basic residues" evidence="2">
    <location>
        <begin position="352"/>
        <end position="362"/>
    </location>
</feature>
<dbReference type="Proteomes" id="UP000355283">
    <property type="component" value="Unassembled WGS sequence"/>
</dbReference>
<feature type="region of interest" description="Disordered" evidence="2">
    <location>
        <begin position="493"/>
        <end position="513"/>
    </location>
</feature>
<protein>
    <submittedName>
        <fullName evidence="3">Uncharacterized protein</fullName>
    </submittedName>
</protein>
<evidence type="ECO:0000256" key="1">
    <source>
        <dbReference type="SAM" id="Coils"/>
    </source>
</evidence>
<evidence type="ECO:0000256" key="2">
    <source>
        <dbReference type="SAM" id="MobiDB-lite"/>
    </source>
</evidence>
<feature type="region of interest" description="Disordered" evidence="2">
    <location>
        <begin position="69"/>
        <end position="161"/>
    </location>
</feature>
<accession>A0A4D9D4X0</accession>
<proteinExistence type="predicted"/>
<evidence type="ECO:0000313" key="4">
    <source>
        <dbReference type="Proteomes" id="UP000355283"/>
    </source>
</evidence>
<gene>
    <name evidence="3" type="ORF">NSK_002073</name>
</gene>
<feature type="compositionally biased region" description="Pro residues" evidence="2">
    <location>
        <begin position="289"/>
        <end position="300"/>
    </location>
</feature>
<dbReference type="OrthoDB" id="73371at2759"/>